<dbReference type="Proteomes" id="UP001259832">
    <property type="component" value="Unassembled WGS sequence"/>
</dbReference>
<name>A0AAD9G822_9STRA</name>
<evidence type="ECO:0000313" key="1">
    <source>
        <dbReference type="EMBL" id="KAK1933581.1"/>
    </source>
</evidence>
<proteinExistence type="predicted"/>
<gene>
    <name evidence="1" type="ORF">P3T76_011795</name>
</gene>
<keyword evidence="2" id="KW-1185">Reference proteome</keyword>
<sequence length="106" mass="11809">MLTKEIEIFNRMLSTSDDRLNVLIVCSTNYSGVLKKNFGEEGGGHSAVYPSDAYVYSFPHVHEVILLNLSTSKLRAKFFAIHDSKDVVLQTALEGIIEKAEVEFDG</sequence>
<protein>
    <submittedName>
        <fullName evidence="1">Uncharacterized protein</fullName>
    </submittedName>
</protein>
<evidence type="ECO:0000313" key="2">
    <source>
        <dbReference type="Proteomes" id="UP001259832"/>
    </source>
</evidence>
<reference evidence="1" key="1">
    <citation type="submission" date="2023-08" db="EMBL/GenBank/DDBJ databases">
        <title>Reference Genome Resource for the Citrus Pathogen Phytophthora citrophthora.</title>
        <authorList>
            <person name="Moller H."/>
            <person name="Coetzee B."/>
            <person name="Rose L.J."/>
            <person name="Van Niekerk J.M."/>
        </authorList>
    </citation>
    <scope>NUCLEOTIDE SEQUENCE</scope>
    <source>
        <strain evidence="1">STE-U-9442</strain>
    </source>
</reference>
<comment type="caution">
    <text evidence="1">The sequence shown here is derived from an EMBL/GenBank/DDBJ whole genome shotgun (WGS) entry which is preliminary data.</text>
</comment>
<dbReference type="EMBL" id="JASMQC010000028">
    <property type="protein sequence ID" value="KAK1933581.1"/>
    <property type="molecule type" value="Genomic_DNA"/>
</dbReference>
<dbReference type="AlphaFoldDB" id="A0AAD9G822"/>
<accession>A0AAD9G822</accession>
<organism evidence="1 2">
    <name type="scientific">Phytophthora citrophthora</name>
    <dbReference type="NCBI Taxonomy" id="4793"/>
    <lineage>
        <taxon>Eukaryota</taxon>
        <taxon>Sar</taxon>
        <taxon>Stramenopiles</taxon>
        <taxon>Oomycota</taxon>
        <taxon>Peronosporomycetes</taxon>
        <taxon>Peronosporales</taxon>
        <taxon>Peronosporaceae</taxon>
        <taxon>Phytophthora</taxon>
    </lineage>
</organism>